<dbReference type="Pfam" id="PF06141">
    <property type="entry name" value="Phage_tail_U"/>
    <property type="match status" value="1"/>
</dbReference>
<accession>A0ABM6X1C1</accession>
<evidence type="ECO:0000313" key="2">
    <source>
        <dbReference type="EMBL" id="AXA21012.1"/>
    </source>
</evidence>
<evidence type="ECO:0000256" key="1">
    <source>
        <dbReference type="SAM" id="Coils"/>
    </source>
</evidence>
<proteinExistence type="predicted"/>
<dbReference type="Gene3D" id="3.30.70.1700">
    <property type="entry name" value="Phage minor tail protein U"/>
    <property type="match status" value="1"/>
</dbReference>
<dbReference type="GeneID" id="48598703"/>
<dbReference type="InterPro" id="IPR038512">
    <property type="entry name" value="GpU-like_sf"/>
</dbReference>
<evidence type="ECO:0000313" key="3">
    <source>
        <dbReference type="Proteomes" id="UP000251823"/>
    </source>
</evidence>
<reference evidence="3" key="2">
    <citation type="submission" date="2018-06" db="EMBL/GenBank/DDBJ databases">
        <title>Complete genome sequence of Actinobacillus pleuropneumoniae serotype 1 strain S4074 obtained by Oxford Nanopore and Illumina sequencing technologies.</title>
        <authorList>
            <person name="Dona V."/>
            <person name="Perreten V."/>
        </authorList>
    </citation>
    <scope>NUCLEOTIDE SEQUENCE [LARGE SCALE GENOMIC DNA]</scope>
    <source>
        <strain evidence="3">S4074</strain>
    </source>
</reference>
<dbReference type="InterPro" id="IPR035934">
    <property type="entry name" value="Phage_tail_protein-like_sf"/>
</dbReference>
<dbReference type="Proteomes" id="UP000251823">
    <property type="component" value="Chromosome"/>
</dbReference>
<reference evidence="2 3" key="1">
    <citation type="journal article" date="2018" name="Int J Genomics">
        <title>Comparative Genomics of the First and Complete Genome of "Actinobacillus porcitonsillarum" Supports the Novel Species Hypothesis.</title>
        <authorList>
            <person name="Dona V."/>
            <person name="Perreten V."/>
        </authorList>
    </citation>
    <scope>NUCLEOTIDE SEQUENCE [LARGE SCALE GENOMIC DNA]</scope>
    <source>
        <strain evidence="2 3">S4074</strain>
    </source>
</reference>
<organism evidence="2 3">
    <name type="scientific">Actinobacillus pleuropneumoniae</name>
    <name type="common">Haemophilus pleuropneumoniae</name>
    <dbReference type="NCBI Taxonomy" id="715"/>
    <lineage>
        <taxon>Bacteria</taxon>
        <taxon>Pseudomonadati</taxon>
        <taxon>Pseudomonadota</taxon>
        <taxon>Gammaproteobacteria</taxon>
        <taxon>Pasteurellales</taxon>
        <taxon>Pasteurellaceae</taxon>
        <taxon>Actinobacillus</taxon>
    </lineage>
</organism>
<name>A0ABM6X1C1_ACTPL</name>
<dbReference type="InterPro" id="IPR009312">
    <property type="entry name" value="Phage_lambda_GpU-like"/>
</dbReference>
<feature type="coiled-coil region" evidence="1">
    <location>
        <begin position="67"/>
        <end position="94"/>
    </location>
</feature>
<protein>
    <submittedName>
        <fullName evidence="2">Phage tail protein</fullName>
    </submittedName>
</protein>
<gene>
    <name evidence="2" type="ORF">DRF63_02825</name>
</gene>
<keyword evidence="1" id="KW-0175">Coiled coil</keyword>
<sequence length="138" mass="15954">MIIHSQIREEILECLKQALPNEINWYNGRPSFIDIDEEQSAVAVFIDEANCTPVTTCQEEWEAKLNIVLYQKALNDAETRLDKTAQNVVDVLQEVEFKNLSAMQLSGYTYDQDEQHSTWHIAIIIQFEINYERTTGAD</sequence>
<dbReference type="RefSeq" id="WP_005596678.1">
    <property type="nucleotide sequence ID" value="NZ_CBDBTG010000056.1"/>
</dbReference>
<dbReference type="EMBL" id="CP030753">
    <property type="protein sequence ID" value="AXA21012.1"/>
    <property type="molecule type" value="Genomic_DNA"/>
</dbReference>
<keyword evidence="3" id="KW-1185">Reference proteome</keyword>
<dbReference type="SUPFAM" id="SSF143749">
    <property type="entry name" value="Phage tail protein-like"/>
    <property type="match status" value="1"/>
</dbReference>